<feature type="region of interest" description="Disordered" evidence="1">
    <location>
        <begin position="162"/>
        <end position="192"/>
    </location>
</feature>
<organism evidence="2 3">
    <name type="scientific">Cylindrotheca closterium</name>
    <dbReference type="NCBI Taxonomy" id="2856"/>
    <lineage>
        <taxon>Eukaryota</taxon>
        <taxon>Sar</taxon>
        <taxon>Stramenopiles</taxon>
        <taxon>Ochrophyta</taxon>
        <taxon>Bacillariophyta</taxon>
        <taxon>Bacillariophyceae</taxon>
        <taxon>Bacillariophycidae</taxon>
        <taxon>Bacillariales</taxon>
        <taxon>Bacillariaceae</taxon>
        <taxon>Cylindrotheca</taxon>
    </lineage>
</organism>
<feature type="region of interest" description="Disordered" evidence="1">
    <location>
        <begin position="227"/>
        <end position="314"/>
    </location>
</feature>
<name>A0AAD2GAI0_9STRA</name>
<dbReference type="AlphaFoldDB" id="A0AAD2GAI0"/>
<evidence type="ECO:0000313" key="2">
    <source>
        <dbReference type="EMBL" id="CAJ1966846.1"/>
    </source>
</evidence>
<feature type="compositionally biased region" description="Acidic residues" evidence="1">
    <location>
        <begin position="501"/>
        <end position="513"/>
    </location>
</feature>
<evidence type="ECO:0000313" key="3">
    <source>
        <dbReference type="Proteomes" id="UP001295423"/>
    </source>
</evidence>
<feature type="compositionally biased region" description="Acidic residues" evidence="1">
    <location>
        <begin position="162"/>
        <end position="171"/>
    </location>
</feature>
<feature type="compositionally biased region" description="Acidic residues" evidence="1">
    <location>
        <begin position="105"/>
        <end position="115"/>
    </location>
</feature>
<reference evidence="2" key="1">
    <citation type="submission" date="2023-08" db="EMBL/GenBank/DDBJ databases">
        <authorList>
            <person name="Audoor S."/>
            <person name="Bilcke G."/>
        </authorList>
    </citation>
    <scope>NUCLEOTIDE SEQUENCE</scope>
</reference>
<protein>
    <recommendedName>
        <fullName evidence="4">Hpc2-related domain-containing protein</fullName>
    </recommendedName>
</protein>
<keyword evidence="3" id="KW-1185">Reference proteome</keyword>
<accession>A0AAD2GAI0</accession>
<dbReference type="EMBL" id="CAKOGP040002313">
    <property type="protein sequence ID" value="CAJ1966846.1"/>
    <property type="molecule type" value="Genomic_DNA"/>
</dbReference>
<comment type="caution">
    <text evidence="2">The sequence shown here is derived from an EMBL/GenBank/DDBJ whole genome shotgun (WGS) entry which is preliminary data.</text>
</comment>
<feature type="compositionally biased region" description="Acidic residues" evidence="1">
    <location>
        <begin position="18"/>
        <end position="29"/>
    </location>
</feature>
<feature type="region of interest" description="Disordered" evidence="1">
    <location>
        <begin position="478"/>
        <end position="518"/>
    </location>
</feature>
<feature type="compositionally biased region" description="Basic and acidic residues" evidence="1">
    <location>
        <begin position="92"/>
        <end position="101"/>
    </location>
</feature>
<feature type="compositionally biased region" description="Basic and acidic residues" evidence="1">
    <location>
        <begin position="116"/>
        <end position="131"/>
    </location>
</feature>
<evidence type="ECO:0000256" key="1">
    <source>
        <dbReference type="SAM" id="MobiDB-lite"/>
    </source>
</evidence>
<sequence length="548" mass="61471">MKSPNEGNVEVSHRVEEDGSSVENDVEMENVEDSLVASKFKKSSKHYHHVPKIFRDSISVLVPIDVRADLKIAIQKTRQKRIQGIYKQFPSLRKEPEKASQEEGMAADEDDDEGEKAETNEKEKKIKKQTDSDVPAQVPLREQYGSVIDYLEAKYAKGVMLEDEDEEEVVDDGSGGQGSVYSEGSFLDDTGLQRDVAEQVMANTTLTKLELEEDDADFFVNVGNLEVEGNDYGENYDPTQDKDSRTAKKRKKPTASSSAAAGTKQKKLKPDSVSDNSKGKKTASSTGKKAPGDVKGVSAPDEATSDPEAAAKAAKDKIDGLFKRMVAIIKKIRKEDLPRRKTTAKVSLVCPEDKKPGDSITFANPHDPDQRLRVQVPKDCAPGNDFKVTVPVKAPEDDGVDHNKFPTEFKDLLDDYARSYDDWCRAHHVVEPSFKVFKEKQAKFEKLCKEFPSTLVTKIDSDYLKKMVRRVRQYKIKKRKKAKDQQQQLQQEAQEQHVKEEEPEENDDSEEVQETPAAVQQTINIPSAGVEFPTLTFSAEDFEYIADE</sequence>
<dbReference type="Proteomes" id="UP001295423">
    <property type="component" value="Unassembled WGS sequence"/>
</dbReference>
<feature type="region of interest" description="Disordered" evidence="1">
    <location>
        <begin position="92"/>
        <end position="140"/>
    </location>
</feature>
<feature type="region of interest" description="Disordered" evidence="1">
    <location>
        <begin position="1"/>
        <end position="29"/>
    </location>
</feature>
<gene>
    <name evidence="2" type="ORF">CYCCA115_LOCUS22429</name>
</gene>
<proteinExistence type="predicted"/>
<evidence type="ECO:0008006" key="4">
    <source>
        <dbReference type="Google" id="ProtNLM"/>
    </source>
</evidence>